<organism evidence="2">
    <name type="scientific">Acromyrmex echinatior</name>
    <name type="common">Panamanian leafcutter ant</name>
    <name type="synonym">Acromyrmex octospinosus echinatior</name>
    <dbReference type="NCBI Taxonomy" id="103372"/>
    <lineage>
        <taxon>Eukaryota</taxon>
        <taxon>Metazoa</taxon>
        <taxon>Ecdysozoa</taxon>
        <taxon>Arthropoda</taxon>
        <taxon>Hexapoda</taxon>
        <taxon>Insecta</taxon>
        <taxon>Pterygota</taxon>
        <taxon>Neoptera</taxon>
        <taxon>Endopterygota</taxon>
        <taxon>Hymenoptera</taxon>
        <taxon>Apocrita</taxon>
        <taxon>Aculeata</taxon>
        <taxon>Formicoidea</taxon>
        <taxon>Formicidae</taxon>
        <taxon>Myrmicinae</taxon>
        <taxon>Acromyrmex</taxon>
    </lineage>
</organism>
<name>F4W4A9_ACREC</name>
<dbReference type="InParanoid" id="F4W4A9"/>
<evidence type="ECO:0000313" key="1">
    <source>
        <dbReference type="EMBL" id="EGI70953.1"/>
    </source>
</evidence>
<gene>
    <name evidence="1" type="ORF">G5I_00223</name>
</gene>
<keyword evidence="2" id="KW-1185">Reference proteome</keyword>
<dbReference type="EMBL" id="GL887503">
    <property type="protein sequence ID" value="EGI70953.1"/>
    <property type="molecule type" value="Genomic_DNA"/>
</dbReference>
<dbReference type="AlphaFoldDB" id="F4W4A9"/>
<dbReference type="Proteomes" id="UP000007755">
    <property type="component" value="Unassembled WGS sequence"/>
</dbReference>
<evidence type="ECO:0000313" key="2">
    <source>
        <dbReference type="Proteomes" id="UP000007755"/>
    </source>
</evidence>
<proteinExistence type="predicted"/>
<reference evidence="1" key="1">
    <citation type="submission" date="2011-02" db="EMBL/GenBank/DDBJ databases">
        <title>The genome of the leaf-cutting ant Acromyrmex echinatior suggests key adaptations to social evolution and fungus farming.</title>
        <authorList>
            <person name="Nygaard S."/>
            <person name="Zhang G."/>
        </authorList>
    </citation>
    <scope>NUCLEOTIDE SEQUENCE</scope>
</reference>
<accession>F4W4A9</accession>
<sequence length="247" mass="27505">MAKHLENSFFKESVRGTNNGGLTYRMIQVIMGHSSFEAYLYEIQKEDIESPICQHCRAAADNAVYTLLCCLLWVAERGFICGSWSGSGFRQRVRFGDWGLLVGSSEAWTVCFRKLLRGRHEKGSRTEGENPWYWGCPDVIPVGGSGALLNMPGRSARKRGSFLGWQPSRPLLRHLHQANQNGCFQCIHDVPQHKPHGLLSVEFSGGQEGDVSMKNGFKALRSKQVSWVLPRCLISIQKISPLGPAAA</sequence>
<protein>
    <submittedName>
        <fullName evidence="1">Uncharacterized protein</fullName>
    </submittedName>
</protein>